<keyword evidence="2" id="KW-0377">Hydrogenosome</keyword>
<dbReference type="EMBL" id="AJ871267">
    <property type="protein sequence ID" value="CAI38862.1"/>
    <property type="molecule type" value="Genomic_DNA"/>
</dbReference>
<organism evidence="2">
    <name type="scientific">Nyctotherus ovalis</name>
    <name type="common">Ciliate protozoan</name>
    <dbReference type="NCBI Taxonomy" id="70075"/>
    <lineage>
        <taxon>Eukaryota</taxon>
        <taxon>Sar</taxon>
        <taxon>Alveolata</taxon>
        <taxon>Ciliophora</taxon>
        <taxon>Intramacronucleata</taxon>
        <taxon>Armophorea</taxon>
        <taxon>Clevelandellida</taxon>
        <taxon>Nyctotheridae</taxon>
        <taxon>Nyctotherus</taxon>
    </lineage>
</organism>
<sequence>MREQLYFRVSRFTNEWYHPAVHNYAPLEVLDPVMRSIYLTNAFSRLTLKQRLDSHPMLPYEKDSILRIYSIYYHWRLFSRKHIILRGRQLTRMELGHIARTFRTLPGMIGIKFGSWSRTRRIGRFRANVDKKKLKKLKRDIAKTKKMKLHWEKENARLLRKAAAGTRSRGRSKLKVAAGKTKSKGASTKKEKPKKGGKK</sequence>
<dbReference type="AlphaFoldDB" id="Q5DUX6"/>
<geneLocation type="hydrogenosome" evidence="2"/>
<evidence type="ECO:0000256" key="1">
    <source>
        <dbReference type="SAM" id="MobiDB-lite"/>
    </source>
</evidence>
<name>Q5DUX6_NYCOV</name>
<feature type="compositionally biased region" description="Low complexity" evidence="1">
    <location>
        <begin position="175"/>
        <end position="186"/>
    </location>
</feature>
<accession>Q5DUX6</accession>
<proteinExistence type="predicted"/>
<protein>
    <submittedName>
        <fullName evidence="2">Uncharacterized protein</fullName>
    </submittedName>
</protein>
<feature type="region of interest" description="Disordered" evidence="1">
    <location>
        <begin position="160"/>
        <end position="199"/>
    </location>
</feature>
<evidence type="ECO:0000313" key="2">
    <source>
        <dbReference type="EMBL" id="CAI38862.1"/>
    </source>
</evidence>
<reference evidence="2" key="1">
    <citation type="journal article" date="2005" name="Nature">
        <title>An anaerobic mitochondrion that produces hydrogen.</title>
        <authorList>
            <person name="Boxma B."/>
            <person name="de Graaf R.M."/>
            <person name="van der Staay G.W.M."/>
            <person name="van Alen T.A."/>
            <person name="Ricard G."/>
            <person name="Gabaldon T."/>
            <person name="van Hoek A.H.A.M."/>
            <person name="Moon-van der Staay S.Y."/>
            <person name="Koopman W.J.H."/>
            <person name="van Hellemond J.J."/>
            <person name="Tielens A.G.M."/>
            <person name="Friedrich T."/>
            <person name="Veenhuis M."/>
            <person name="Huynen M.A."/>
            <person name="Hackstein J.H.P."/>
        </authorList>
    </citation>
    <scope>NUCLEOTIDE SEQUENCE</scope>
</reference>